<dbReference type="GO" id="GO:0003700">
    <property type="term" value="F:DNA-binding transcription factor activity"/>
    <property type="evidence" value="ECO:0007669"/>
    <property type="project" value="InterPro"/>
</dbReference>
<keyword evidence="4" id="KW-0804">Transcription</keyword>
<dbReference type="PANTHER" id="PTHR30419">
    <property type="entry name" value="HTH-TYPE TRANSCRIPTIONAL REGULATOR YBHD"/>
    <property type="match status" value="1"/>
</dbReference>
<dbReference type="PANTHER" id="PTHR30419:SF24">
    <property type="entry name" value="HTH-TYPE TRANSCRIPTIONAL REGULATOR CZCR"/>
    <property type="match status" value="1"/>
</dbReference>
<feature type="domain" description="HTH lysR-type" evidence="5">
    <location>
        <begin position="1"/>
        <end position="58"/>
    </location>
</feature>
<dbReference type="GO" id="GO:0003677">
    <property type="term" value="F:DNA binding"/>
    <property type="evidence" value="ECO:0007669"/>
    <property type="project" value="UniProtKB-KW"/>
</dbReference>
<proteinExistence type="inferred from homology"/>
<comment type="caution">
    <text evidence="6">The sequence shown here is derived from an EMBL/GenBank/DDBJ whole genome shotgun (WGS) entry which is preliminary data.</text>
</comment>
<dbReference type="PROSITE" id="PS50931">
    <property type="entry name" value="HTH_LYSR"/>
    <property type="match status" value="1"/>
</dbReference>
<organism evidence="6 7">
    <name type="scientific">Desmospora activa DSM 45169</name>
    <dbReference type="NCBI Taxonomy" id="1121389"/>
    <lineage>
        <taxon>Bacteria</taxon>
        <taxon>Bacillati</taxon>
        <taxon>Bacillota</taxon>
        <taxon>Bacilli</taxon>
        <taxon>Bacillales</taxon>
        <taxon>Thermoactinomycetaceae</taxon>
        <taxon>Desmospora</taxon>
    </lineage>
</organism>
<dbReference type="AlphaFoldDB" id="A0A2T4Z7E4"/>
<dbReference type="InterPro" id="IPR036390">
    <property type="entry name" value="WH_DNA-bd_sf"/>
</dbReference>
<dbReference type="GO" id="GO:0005829">
    <property type="term" value="C:cytosol"/>
    <property type="evidence" value="ECO:0007669"/>
    <property type="project" value="TreeGrafter"/>
</dbReference>
<accession>A0A2T4Z7E4</accession>
<dbReference type="InterPro" id="IPR005119">
    <property type="entry name" value="LysR_subst-bd"/>
</dbReference>
<dbReference type="CDD" id="cd05466">
    <property type="entry name" value="PBP2_LTTR_substrate"/>
    <property type="match status" value="1"/>
</dbReference>
<keyword evidence="7" id="KW-1185">Reference proteome</keyword>
<dbReference type="PRINTS" id="PR00039">
    <property type="entry name" value="HTHLYSR"/>
</dbReference>
<dbReference type="Pfam" id="PF00126">
    <property type="entry name" value="HTH_1"/>
    <property type="match status" value="1"/>
</dbReference>
<name>A0A2T4Z7E4_9BACL</name>
<evidence type="ECO:0000259" key="5">
    <source>
        <dbReference type="PROSITE" id="PS50931"/>
    </source>
</evidence>
<keyword evidence="3 6" id="KW-0238">DNA-binding</keyword>
<reference evidence="6 7" key="1">
    <citation type="submission" date="2018-04" db="EMBL/GenBank/DDBJ databases">
        <title>Genomic Encyclopedia of Archaeal and Bacterial Type Strains, Phase II (KMG-II): from individual species to whole genera.</title>
        <authorList>
            <person name="Goeker M."/>
        </authorList>
    </citation>
    <scope>NUCLEOTIDE SEQUENCE [LARGE SCALE GENOMIC DNA]</scope>
    <source>
        <strain evidence="6 7">DSM 45169</strain>
    </source>
</reference>
<dbReference type="EMBL" id="PZZP01000001">
    <property type="protein sequence ID" value="PTM57799.1"/>
    <property type="molecule type" value="Genomic_DNA"/>
</dbReference>
<dbReference type="InterPro" id="IPR000847">
    <property type="entry name" value="LysR_HTH_N"/>
</dbReference>
<dbReference type="InterPro" id="IPR036388">
    <property type="entry name" value="WH-like_DNA-bd_sf"/>
</dbReference>
<dbReference type="Gene3D" id="3.40.190.290">
    <property type="match status" value="1"/>
</dbReference>
<evidence type="ECO:0000256" key="4">
    <source>
        <dbReference type="ARBA" id="ARBA00023163"/>
    </source>
</evidence>
<dbReference type="Pfam" id="PF03466">
    <property type="entry name" value="LysR_substrate"/>
    <property type="match status" value="1"/>
</dbReference>
<dbReference type="Gene3D" id="1.10.10.10">
    <property type="entry name" value="Winged helix-like DNA-binding domain superfamily/Winged helix DNA-binding domain"/>
    <property type="match status" value="1"/>
</dbReference>
<dbReference type="FunFam" id="1.10.10.10:FF:000001">
    <property type="entry name" value="LysR family transcriptional regulator"/>
    <property type="match status" value="1"/>
</dbReference>
<evidence type="ECO:0000256" key="3">
    <source>
        <dbReference type="ARBA" id="ARBA00023125"/>
    </source>
</evidence>
<dbReference type="Proteomes" id="UP000241639">
    <property type="component" value="Unassembled WGS sequence"/>
</dbReference>
<dbReference type="SUPFAM" id="SSF46785">
    <property type="entry name" value="Winged helix' DNA-binding domain"/>
    <property type="match status" value="1"/>
</dbReference>
<protein>
    <submittedName>
        <fullName evidence="6">DNA-binding transcriptional LysR family regulator</fullName>
    </submittedName>
</protein>
<keyword evidence="2" id="KW-0805">Transcription regulation</keyword>
<dbReference type="RefSeq" id="WP_170105065.1">
    <property type="nucleotide sequence ID" value="NZ_PZZP01000001.1"/>
</dbReference>
<sequence length="298" mass="34026">MTMIQMEIFVKIVETKSFTKAGEELGMTQSAVSHAISSLESALGFQLIIRNRSGAVITTNGEKMLAHMRNILRHTELMKQDAESIMGLQKGKVRVGTFESVMINWMPDILGQFQHQFPDIKVELIEGDYQAIIQWLLEGRLDLGFILEMERMNVDFHPLKDDHLSLLIPWDHPLSQEREPSIEQVAAYPFIMPKKGCDEHVRRMFQAQDLDPDVRFVIKDVHSIIAMVKSRIGISIMPELTLPKHMDKVKTTRICEEVYRTIGIAAPAFGRLSPAAKKFFELTKSWVGNKSTFDERSL</sequence>
<dbReference type="InterPro" id="IPR050950">
    <property type="entry name" value="HTH-type_LysR_regulators"/>
</dbReference>
<evidence type="ECO:0000313" key="6">
    <source>
        <dbReference type="EMBL" id="PTM57799.1"/>
    </source>
</evidence>
<dbReference type="SUPFAM" id="SSF53850">
    <property type="entry name" value="Periplasmic binding protein-like II"/>
    <property type="match status" value="1"/>
</dbReference>
<comment type="similarity">
    <text evidence="1">Belongs to the LysR transcriptional regulatory family.</text>
</comment>
<evidence type="ECO:0000313" key="7">
    <source>
        <dbReference type="Proteomes" id="UP000241639"/>
    </source>
</evidence>
<evidence type="ECO:0000256" key="2">
    <source>
        <dbReference type="ARBA" id="ARBA00023015"/>
    </source>
</evidence>
<gene>
    <name evidence="6" type="ORF">C8J48_0360</name>
</gene>
<evidence type="ECO:0000256" key="1">
    <source>
        <dbReference type="ARBA" id="ARBA00009437"/>
    </source>
</evidence>